<proteinExistence type="predicted"/>
<organism evidence="2 3">
    <name type="scientific">Galdieria yellowstonensis</name>
    <dbReference type="NCBI Taxonomy" id="3028027"/>
    <lineage>
        <taxon>Eukaryota</taxon>
        <taxon>Rhodophyta</taxon>
        <taxon>Bangiophyceae</taxon>
        <taxon>Galdieriales</taxon>
        <taxon>Galdieriaceae</taxon>
        <taxon>Galdieria</taxon>
    </lineage>
</organism>
<sequence>MRLVGWVLWVLFYSCLFHSVDSKVISEFLDTLTGTWKLQWTLSDTREQLLWNSYSCCSHCVRHLYWTPSLGEELTLQGSYLEFDQERVVNNSISLVLVGFAQNDTVKISLQDSRYSDDNHLVSFHITKDDERKVFYMMQQSTHPLDNTSISMCFGTLLERDLLFVSCGGSPWLTMFGERVAEQEEKDEGLFKFLPSVMIVVVFIVVRKLQSFLLSKRATLVPTSWGGSR</sequence>
<evidence type="ECO:0000256" key="1">
    <source>
        <dbReference type="SAM" id="SignalP"/>
    </source>
</evidence>
<name>A0AAV9IKM7_9RHOD</name>
<gene>
    <name evidence="2" type="ORF">GAYE_SCF45G5744</name>
</gene>
<keyword evidence="1" id="KW-0732">Signal</keyword>
<keyword evidence="3" id="KW-1185">Reference proteome</keyword>
<accession>A0AAV9IKM7</accession>
<dbReference type="Proteomes" id="UP001300502">
    <property type="component" value="Unassembled WGS sequence"/>
</dbReference>
<feature type="signal peptide" evidence="1">
    <location>
        <begin position="1"/>
        <end position="22"/>
    </location>
</feature>
<protein>
    <submittedName>
        <fullName evidence="2">Uncharacterized protein</fullName>
    </submittedName>
</protein>
<dbReference type="AlphaFoldDB" id="A0AAV9IKM7"/>
<evidence type="ECO:0000313" key="2">
    <source>
        <dbReference type="EMBL" id="KAK4527813.1"/>
    </source>
</evidence>
<evidence type="ECO:0000313" key="3">
    <source>
        <dbReference type="Proteomes" id="UP001300502"/>
    </source>
</evidence>
<comment type="caution">
    <text evidence="2">The sequence shown here is derived from an EMBL/GenBank/DDBJ whole genome shotgun (WGS) entry which is preliminary data.</text>
</comment>
<dbReference type="PROSITE" id="PS51257">
    <property type="entry name" value="PROKAR_LIPOPROTEIN"/>
    <property type="match status" value="1"/>
</dbReference>
<feature type="chain" id="PRO_5043541377" evidence="1">
    <location>
        <begin position="23"/>
        <end position="229"/>
    </location>
</feature>
<reference evidence="2 3" key="1">
    <citation type="submission" date="2022-07" db="EMBL/GenBank/DDBJ databases">
        <title>Genome-wide signatures of adaptation to extreme environments.</title>
        <authorList>
            <person name="Cho C.H."/>
            <person name="Yoon H.S."/>
        </authorList>
    </citation>
    <scope>NUCLEOTIDE SEQUENCE [LARGE SCALE GENOMIC DNA]</scope>
    <source>
        <strain evidence="2 3">108.79 E11</strain>
    </source>
</reference>
<dbReference type="EMBL" id="JANCYU010000056">
    <property type="protein sequence ID" value="KAK4527813.1"/>
    <property type="molecule type" value="Genomic_DNA"/>
</dbReference>